<protein>
    <recommendedName>
        <fullName evidence="6">Cyclic di-GMP-binding protein</fullName>
    </recommendedName>
    <alternativeName>
        <fullName evidence="6">Cellulose synthase regulatory subunit</fullName>
    </alternativeName>
</protein>
<evidence type="ECO:0000256" key="3">
    <source>
        <dbReference type="ARBA" id="ARBA00022692"/>
    </source>
</evidence>
<dbReference type="Gene3D" id="2.60.120.260">
    <property type="entry name" value="Galactose-binding domain-like"/>
    <property type="match status" value="2"/>
</dbReference>
<reference evidence="7" key="1">
    <citation type="journal article" date="2014" name="Int. J. Syst. Evol. Microbiol.">
        <title>Complete genome sequence of Corynebacterium casei LMG S-19264T (=DSM 44701T), isolated from a smear-ripened cheese.</title>
        <authorList>
            <consortium name="US DOE Joint Genome Institute (JGI-PGF)"/>
            <person name="Walter F."/>
            <person name="Albersmeier A."/>
            <person name="Kalinowski J."/>
            <person name="Ruckert C."/>
        </authorList>
    </citation>
    <scope>NUCLEOTIDE SEQUENCE</scope>
    <source>
        <strain evidence="7">CGMCC 1.15320</strain>
    </source>
</reference>
<comment type="caution">
    <text evidence="7">The sequence shown here is derived from an EMBL/GenBank/DDBJ whole genome shotgun (WGS) entry which is preliminary data.</text>
</comment>
<dbReference type="GO" id="GO:0030244">
    <property type="term" value="P:cellulose biosynthetic process"/>
    <property type="evidence" value="ECO:0007669"/>
    <property type="project" value="UniProtKB-KW"/>
</dbReference>
<reference evidence="7" key="2">
    <citation type="submission" date="2020-09" db="EMBL/GenBank/DDBJ databases">
        <authorList>
            <person name="Sun Q."/>
            <person name="Zhou Y."/>
        </authorList>
    </citation>
    <scope>NUCLEOTIDE SEQUENCE</scope>
    <source>
        <strain evidence="7">CGMCC 1.15320</strain>
    </source>
</reference>
<comment type="similarity">
    <text evidence="6">Belongs to the AcsB/BcsB family.</text>
</comment>
<dbReference type="GO" id="GO:0006011">
    <property type="term" value="P:UDP-alpha-D-glucose metabolic process"/>
    <property type="evidence" value="ECO:0007669"/>
    <property type="project" value="InterPro"/>
</dbReference>
<name>A0A916RUM7_9HYPH</name>
<evidence type="ECO:0000256" key="5">
    <source>
        <dbReference type="ARBA" id="ARBA00023136"/>
    </source>
</evidence>
<evidence type="ECO:0000313" key="8">
    <source>
        <dbReference type="Proteomes" id="UP000636264"/>
    </source>
</evidence>
<evidence type="ECO:0000313" key="7">
    <source>
        <dbReference type="EMBL" id="GGA67018.1"/>
    </source>
</evidence>
<dbReference type="InterPro" id="IPR018513">
    <property type="entry name" value="Cell_synthase_bac"/>
</dbReference>
<proteinExistence type="inferred from homology"/>
<comment type="pathway">
    <text evidence="6">Glycan metabolism; bacterial cellulose biosynthesis.</text>
</comment>
<keyword evidence="6" id="KW-0997">Cell inner membrane</keyword>
<sequence length="715" mass="77009">MAPREYRRLLLPTGDLTLRGEMASRSWVVHLTEAQAQAPATFHLAYSNAVVVAPESSQLQFLINDVVVAETPIRGSEGGAQLTADVPADLLRTGRNQVTVRISQRHRTDCTIESTYELWTGISSEGTYLSFADEAATRLSGLEDLRSIAPDASGKVKIAVIAPGMARGDFSADIMKLTQAIALYAALPNLEYVIDSSPTAEQEDAALRVLLGTNAELSSVAQELPAAAAAGPFTAFAPTADGTPTLVVSGRDRAEWLAALEQLAAPVNREAGRQRESIVTESWRLPNAPMIYGRRDIPFSELGVRSEQFSGRVFSTSFQFAVPADFYAASYGEARILLDAIYSEDVLPGSLINIYVNGSIAVSIPLSTQGGAIMEQLPVPLTMRHFKPGLNNVDVVANLLTAEDQACPVVTRVDAKPRFALYGTSRLVVPDFARIAQRPNLRALAGTGYPYGLKSDPTPIFLERSDAPMLSVAADLLGRMAQTAGRTVPVSFTTSVDATAQQDAIFIGAINSIPPSVLSQVNVAEESRRSWIPANSNAPSGANPVQADAESWRQQMEQQTWLSRLEDWFIRSFDLSFSALRFTPEEEAAYMPRQSSTILLAQGQNPADNGVWTLVSASDIESLRQGATALTAVSNWDRIAGRLVTLESDLETIDTIPATSVSLVQTKAPSLSNFRLIVANWLSSNILSYALLLVAACVALGVVTTALLSRLGRRQ</sequence>
<keyword evidence="6" id="KW-0973">c-di-GMP</keyword>
<dbReference type="AlphaFoldDB" id="A0A916RUM7"/>
<feature type="transmembrane region" description="Helical" evidence="6">
    <location>
        <begin position="686"/>
        <end position="708"/>
    </location>
</feature>
<keyword evidence="6" id="KW-0135">Cellulose biosynthesis</keyword>
<organism evidence="7 8">
    <name type="scientific">Nitratireductor aestuarii</name>
    <dbReference type="NCBI Taxonomy" id="1735103"/>
    <lineage>
        <taxon>Bacteria</taxon>
        <taxon>Pseudomonadati</taxon>
        <taxon>Pseudomonadota</taxon>
        <taxon>Alphaproteobacteria</taxon>
        <taxon>Hyphomicrobiales</taxon>
        <taxon>Phyllobacteriaceae</taxon>
        <taxon>Nitratireductor</taxon>
    </lineage>
</organism>
<dbReference type="PANTHER" id="PTHR39083:SF1">
    <property type="entry name" value="CYCLIC DI-GMP-BINDING PROTEIN"/>
    <property type="match status" value="1"/>
</dbReference>
<comment type="function">
    <text evidence="6">Binds the cellulose synthase activator, bis-(3'-5') cyclic diguanylic acid (c-di-GMP).</text>
</comment>
<dbReference type="GO" id="GO:0005886">
    <property type="term" value="C:plasma membrane"/>
    <property type="evidence" value="ECO:0007669"/>
    <property type="project" value="UniProtKB-SubCell"/>
</dbReference>
<evidence type="ECO:0000256" key="2">
    <source>
        <dbReference type="ARBA" id="ARBA00022475"/>
    </source>
</evidence>
<keyword evidence="3 6" id="KW-0812">Transmembrane</keyword>
<dbReference type="EMBL" id="BMIF01000005">
    <property type="protein sequence ID" value="GGA67018.1"/>
    <property type="molecule type" value="Genomic_DNA"/>
</dbReference>
<evidence type="ECO:0000256" key="1">
    <source>
        <dbReference type="ARBA" id="ARBA00004162"/>
    </source>
</evidence>
<keyword evidence="5 6" id="KW-0472">Membrane</keyword>
<keyword evidence="4 6" id="KW-1133">Transmembrane helix</keyword>
<keyword evidence="2 6" id="KW-1003">Cell membrane</keyword>
<evidence type="ECO:0000256" key="6">
    <source>
        <dbReference type="RuleBase" id="RU365021"/>
    </source>
</evidence>
<comment type="subunit">
    <text evidence="6">Tightly associated with the cellulose synthase catalytic subunit.</text>
</comment>
<dbReference type="Proteomes" id="UP000636264">
    <property type="component" value="Unassembled WGS sequence"/>
</dbReference>
<gene>
    <name evidence="7" type="primary">celB</name>
    <name evidence="7" type="ORF">GCM10011385_21160</name>
</gene>
<dbReference type="PANTHER" id="PTHR39083">
    <property type="entry name" value="CYCLIC DI-GMP-BINDING PROTEIN"/>
    <property type="match status" value="1"/>
</dbReference>
<keyword evidence="8" id="KW-1185">Reference proteome</keyword>
<dbReference type="Pfam" id="PF03170">
    <property type="entry name" value="BcsB"/>
    <property type="match status" value="1"/>
</dbReference>
<accession>A0A916RUM7</accession>
<evidence type="ECO:0000256" key="4">
    <source>
        <dbReference type="ARBA" id="ARBA00022989"/>
    </source>
</evidence>
<comment type="subcellular location">
    <subcellularLocation>
        <location evidence="6">Cell inner membrane</location>
    </subcellularLocation>
    <subcellularLocation>
        <location evidence="1">Cell membrane</location>
        <topology evidence="1">Single-pass membrane protein</topology>
    </subcellularLocation>
</comment>